<dbReference type="EMBL" id="BNDW01000004">
    <property type="protein sequence ID" value="GHI19816.1"/>
    <property type="molecule type" value="Genomic_DNA"/>
</dbReference>
<reference evidence="2" key="1">
    <citation type="submission" date="2024-05" db="EMBL/GenBank/DDBJ databases">
        <title>Whole genome shotgun sequence of Streptomyces hydrogenans NBRC 13475.</title>
        <authorList>
            <person name="Komaki H."/>
            <person name="Tamura T."/>
        </authorList>
    </citation>
    <scope>NUCLEOTIDE SEQUENCE</scope>
    <source>
        <strain evidence="2">NBRC 13475</strain>
    </source>
</reference>
<gene>
    <name evidence="2" type="ORF">Shyd_11870</name>
</gene>
<feature type="region of interest" description="Disordered" evidence="1">
    <location>
        <begin position="157"/>
        <end position="187"/>
    </location>
</feature>
<feature type="compositionally biased region" description="Basic and acidic residues" evidence="1">
    <location>
        <begin position="162"/>
        <end position="187"/>
    </location>
</feature>
<accession>A0ABQ3P462</accession>
<feature type="compositionally biased region" description="Low complexity" evidence="1">
    <location>
        <begin position="305"/>
        <end position="331"/>
    </location>
</feature>
<feature type="compositionally biased region" description="Low complexity" evidence="1">
    <location>
        <begin position="354"/>
        <end position="377"/>
    </location>
</feature>
<evidence type="ECO:0000313" key="3">
    <source>
        <dbReference type="Proteomes" id="UP001052739"/>
    </source>
</evidence>
<feature type="compositionally biased region" description="Basic and acidic residues" evidence="1">
    <location>
        <begin position="558"/>
        <end position="569"/>
    </location>
</feature>
<evidence type="ECO:0000313" key="2">
    <source>
        <dbReference type="EMBL" id="GHI19816.1"/>
    </source>
</evidence>
<comment type="caution">
    <text evidence="2">The sequence shown here is derived from an EMBL/GenBank/DDBJ whole genome shotgun (WGS) entry which is preliminary data.</text>
</comment>
<feature type="region of interest" description="Disordered" evidence="1">
    <location>
        <begin position="218"/>
        <end position="594"/>
    </location>
</feature>
<feature type="region of interest" description="Disordered" evidence="1">
    <location>
        <begin position="1"/>
        <end position="31"/>
    </location>
</feature>
<organism evidence="2 3">
    <name type="scientific">Streptomyces hydrogenans</name>
    <dbReference type="NCBI Taxonomy" id="1873719"/>
    <lineage>
        <taxon>Bacteria</taxon>
        <taxon>Bacillati</taxon>
        <taxon>Actinomycetota</taxon>
        <taxon>Actinomycetes</taxon>
        <taxon>Kitasatosporales</taxon>
        <taxon>Streptomycetaceae</taxon>
        <taxon>Streptomyces</taxon>
    </lineage>
</organism>
<evidence type="ECO:0008006" key="4">
    <source>
        <dbReference type="Google" id="ProtNLM"/>
    </source>
</evidence>
<dbReference type="Proteomes" id="UP001052739">
    <property type="component" value="Unassembled WGS sequence"/>
</dbReference>
<feature type="compositionally biased region" description="Polar residues" evidence="1">
    <location>
        <begin position="292"/>
        <end position="302"/>
    </location>
</feature>
<feature type="compositionally biased region" description="Polar residues" evidence="1">
    <location>
        <begin position="420"/>
        <end position="430"/>
    </location>
</feature>
<protein>
    <recommendedName>
        <fullName evidence="4">Translation initiation factor IF-2</fullName>
    </recommendedName>
</protein>
<feature type="compositionally biased region" description="Polar residues" evidence="1">
    <location>
        <begin position="440"/>
        <end position="474"/>
    </location>
</feature>
<feature type="compositionally biased region" description="Polar residues" evidence="1">
    <location>
        <begin position="397"/>
        <end position="411"/>
    </location>
</feature>
<sequence>MSDEKNPNPSTPPQPELTPQEQAQAKDTADIQSAYATTNVLEKLDEILPFGLGPKGSVFGSTSFDNHRLNDMLDLLESANPSDLEQAGEALESATKSLNAAAKELNTFVGSVEWKGEAAVEFQRYGSEVVTYAWDIGKVANAVGAQMKVASTGLTSVRNAKPPRDTRLVQKKPTDFTEVEKAEKNEDYQKAVAAEKDRQEAINQMNRLASFYAVSQSTLQGQEMPKPPEAYKAGVPEPTGGVFRGGESGESGSTSSRDGLSRESSGRISTVEDRATQTQPRTGDQLDGSDPIRQQPSDTKVQIDTVATPPAPTITNTAPTPTTPTNVSPTSPTMPPPVTLGTPPRTGGPKATSTPGMPRTATGRTGTGRATGPSTSPAMGRSSGGPKSTPAMGRASNPMTSPATGRSTGPTNPAMGRAGNPTSNPATGRSTGPMGRATGPQATGQSATQAGRTTPQTGRATGPAQSATGRSARSNPIVGGTPQRTTAGSTGSRIPKGTVVGSEGPAAGRATGARPSQAGVVGANNAKGTPRPAGRGTPSSNGVVGTPRGTGGRGTQRPGREEQEREGSSRPDYLTEDEETWNNRRRGAVPPVID</sequence>
<proteinExistence type="predicted"/>
<evidence type="ECO:0000256" key="1">
    <source>
        <dbReference type="SAM" id="MobiDB-lite"/>
    </source>
</evidence>
<feature type="compositionally biased region" description="Low complexity" evidence="1">
    <location>
        <begin position="504"/>
        <end position="515"/>
    </location>
</feature>
<feature type="compositionally biased region" description="Basic and acidic residues" evidence="1">
    <location>
        <begin position="259"/>
        <end position="275"/>
    </location>
</feature>
<keyword evidence="3" id="KW-1185">Reference proteome</keyword>
<name>A0ABQ3P462_9ACTN</name>
<dbReference type="RefSeq" id="WP_190225073.1">
    <property type="nucleotide sequence ID" value="NZ_BNBS01000085.1"/>
</dbReference>
<feature type="compositionally biased region" description="Polar residues" evidence="1">
    <location>
        <begin position="482"/>
        <end position="492"/>
    </location>
</feature>